<proteinExistence type="predicted"/>
<protein>
    <submittedName>
        <fullName evidence="2">Uncharacterized protein</fullName>
    </submittedName>
</protein>
<gene>
    <name evidence="2" type="ORF">PACLA_8A007515</name>
</gene>
<evidence type="ECO:0000256" key="1">
    <source>
        <dbReference type="SAM" id="MobiDB-lite"/>
    </source>
</evidence>
<feature type="region of interest" description="Disordered" evidence="1">
    <location>
        <begin position="279"/>
        <end position="302"/>
    </location>
</feature>
<evidence type="ECO:0000313" key="3">
    <source>
        <dbReference type="Proteomes" id="UP001152795"/>
    </source>
</evidence>
<organism evidence="2 3">
    <name type="scientific">Paramuricea clavata</name>
    <name type="common">Red gorgonian</name>
    <name type="synonym">Violescent sea-whip</name>
    <dbReference type="NCBI Taxonomy" id="317549"/>
    <lineage>
        <taxon>Eukaryota</taxon>
        <taxon>Metazoa</taxon>
        <taxon>Cnidaria</taxon>
        <taxon>Anthozoa</taxon>
        <taxon>Octocorallia</taxon>
        <taxon>Malacalcyonacea</taxon>
        <taxon>Plexauridae</taxon>
        <taxon>Paramuricea</taxon>
    </lineage>
</organism>
<reference evidence="2" key="1">
    <citation type="submission" date="2020-04" db="EMBL/GenBank/DDBJ databases">
        <authorList>
            <person name="Alioto T."/>
            <person name="Alioto T."/>
            <person name="Gomez Garrido J."/>
        </authorList>
    </citation>
    <scope>NUCLEOTIDE SEQUENCE</scope>
    <source>
        <strain evidence="2">A484AB</strain>
    </source>
</reference>
<evidence type="ECO:0000313" key="2">
    <source>
        <dbReference type="EMBL" id="CAB3983552.1"/>
    </source>
</evidence>
<comment type="caution">
    <text evidence="2">The sequence shown here is derived from an EMBL/GenBank/DDBJ whole genome shotgun (WGS) entry which is preliminary data.</text>
</comment>
<keyword evidence="3" id="KW-1185">Reference proteome</keyword>
<dbReference type="OrthoDB" id="10685360at2759"/>
<feature type="region of interest" description="Disordered" evidence="1">
    <location>
        <begin position="478"/>
        <end position="497"/>
    </location>
</feature>
<dbReference type="AlphaFoldDB" id="A0A7D9HFA7"/>
<name>A0A7D9HFA7_PARCT</name>
<dbReference type="EMBL" id="CACRXK020000627">
    <property type="protein sequence ID" value="CAB3983552.1"/>
    <property type="molecule type" value="Genomic_DNA"/>
</dbReference>
<feature type="region of interest" description="Disordered" evidence="1">
    <location>
        <begin position="103"/>
        <end position="122"/>
    </location>
</feature>
<feature type="compositionally biased region" description="Basic and acidic residues" evidence="1">
    <location>
        <begin position="280"/>
        <end position="291"/>
    </location>
</feature>
<sequence length="563" mass="68188">MLKQQQESENVSKGEIATVFRREARSITYKNQLPHYLHKHLKLQQLHWIHGKEKESFKHNLNNQRHKRHNKNRKKFILYSNRNSYHTQGQRRYVKNSRRNVFSKSTTNNKNSESENIDKRRLRNKFQHQALVKRKRKELRENNIFHNKANHSKLFGSYMEYKYRNKDHQKLSNVQASFIPHTIQRFLHHSKHRRRQNDKHDRRFHIIKHKNIGSHKRNHKVKNNILEKKERHQQNNNHRHLKVGRCNHKHSLEKAYRSIFSKNTPQHYSRFANHKRRYKFHEQQPDRQIAEKRRRTNKKTRKIKHLDTPCHHNCLGLHLRMKTGPPKQKRRTKYTGTSNERIEKIKSHPKNFFSDQDDRTDSFYWHTKRKGRSRHKLLEYVSLANKKRINRIKSKNLRKRKKCHSSTYLCNNFLIKHVGIDRKNEFPNVSGEHRHKYGKGKDINEDYRMGMSFTVRQTRKYRPLKYLVHKIRDEHQNEYKKHSENGSGANTNSFKNDSTRGVLCEDSKTKIREMIIKMNKAVKRSMILAKIIGQKFGIDHKTIESILMKEEEKISSNILHLSK</sequence>
<dbReference type="Proteomes" id="UP001152795">
    <property type="component" value="Unassembled WGS sequence"/>
</dbReference>
<accession>A0A7D9HFA7</accession>
<feature type="compositionally biased region" description="Basic residues" evidence="1">
    <location>
        <begin position="292"/>
        <end position="302"/>
    </location>
</feature>
<feature type="compositionally biased region" description="Polar residues" evidence="1">
    <location>
        <begin position="485"/>
        <end position="496"/>
    </location>
</feature>